<accession>A0ABV3VAY9</accession>
<dbReference type="Gene3D" id="3.40.50.1220">
    <property type="entry name" value="TPP-binding domain"/>
    <property type="match status" value="1"/>
</dbReference>
<protein>
    <submittedName>
        <fullName evidence="4">SIR2 family protein</fullName>
    </submittedName>
</protein>
<comment type="caution">
    <text evidence="4">The sequence shown here is derived from an EMBL/GenBank/DDBJ whole genome shotgun (WGS) entry which is preliminary data.</text>
</comment>
<dbReference type="InterPro" id="IPR026590">
    <property type="entry name" value="Ssirtuin_cat_dom"/>
</dbReference>
<dbReference type="PROSITE" id="PS50305">
    <property type="entry name" value="SIRTUIN"/>
    <property type="match status" value="1"/>
</dbReference>
<evidence type="ECO:0000313" key="5">
    <source>
        <dbReference type="Proteomes" id="UP001558474"/>
    </source>
</evidence>
<proteinExistence type="predicted"/>
<dbReference type="RefSeq" id="WP_368572871.1">
    <property type="nucleotide sequence ID" value="NZ_JBDLOU010000015.1"/>
</dbReference>
<keyword evidence="5" id="KW-1185">Reference proteome</keyword>
<keyword evidence="1" id="KW-0520">NAD</keyword>
<evidence type="ECO:0000313" key="4">
    <source>
        <dbReference type="EMBL" id="MEX3738527.1"/>
    </source>
</evidence>
<dbReference type="SUPFAM" id="SSF52467">
    <property type="entry name" value="DHS-like NAD/FAD-binding domain"/>
    <property type="match status" value="1"/>
</dbReference>
<sequence length="545" mass="60705">MEKVAAAQDPDDVASHELAAEDPEAWWAANGTGDLGYSSLLAAMAPTPAARQGLLQEYFVPTDDEREQNIKVPSPAHHAIAQLVKRGIVKVILTTNFDRLMEQALDAAGIQYQVITRPEAVAGMTPLPHAGPTVIKLHGDYAELDTRNTIDELTEYPDQWTEILARIFADYGLLISGWSGDWDKALVNALQSARRRYPLYWDSRSAKGTAAQQLIGMHQGNIINAESADELFKDLAASVEALEKLAEPPLTTAMAVARVKRCLPDPVRRIELHDLVMGSADRIANTIAELDVNRSDVEFLDERLEALVAATTPLLHLLVAGVHHDDGGVHSRLWVDVLQRLLDARVAMGGFDIPIHLQHYPALLALRTMSLVAIDRGREELVVQLLTTPEWTSPVNSRMSKLPAEVLHLQVVLDGGWVNQLPRWGGSGWRYPESHLVRTDLEPVFRDYLNGHDRYRELSDDAEYLTGLVQELRHGSGTLRANSGEFVGERQWTYDEPSVPQSELRLRARIASRGAWPGLVADGGEWDDAFLDTYRETLRRYIRFA</sequence>
<evidence type="ECO:0000256" key="1">
    <source>
        <dbReference type="ARBA" id="ARBA00023027"/>
    </source>
</evidence>
<comment type="caution">
    <text evidence="2">Lacks conserved residue(s) required for the propagation of feature annotation.</text>
</comment>
<dbReference type="Pfam" id="PF13289">
    <property type="entry name" value="SIR2_2"/>
    <property type="match status" value="1"/>
</dbReference>
<feature type="domain" description="Deacetylase sirtuin-type" evidence="3">
    <location>
        <begin position="1"/>
        <end position="405"/>
    </location>
</feature>
<name>A0ABV3VAY9_9MYCO</name>
<reference evidence="4 5" key="1">
    <citation type="submission" date="2024-04" db="EMBL/GenBank/DDBJ databases">
        <title>Genomic Markers of Mycobacteria.</title>
        <authorList>
            <person name="Soliman M.S."/>
            <person name="Elkholy A."/>
            <person name="Soliman N.S."/>
            <person name="Abbas A."/>
            <person name="Khayrat S."/>
            <person name="Shawky S."/>
        </authorList>
    </citation>
    <scope>NUCLEOTIDE SEQUENCE [LARGE SCALE GENOMIC DNA]</scope>
    <source>
        <strain evidence="4 5">Egy-CU-AM5</strain>
    </source>
</reference>
<dbReference type="EMBL" id="JBDLOU010000015">
    <property type="protein sequence ID" value="MEX3738527.1"/>
    <property type="molecule type" value="Genomic_DNA"/>
</dbReference>
<gene>
    <name evidence="4" type="ORF">ABFW12_09780</name>
</gene>
<evidence type="ECO:0000259" key="3">
    <source>
        <dbReference type="PROSITE" id="PS50305"/>
    </source>
</evidence>
<organism evidence="4 5">
    <name type="scientific">Mycolicibacterium porcinum</name>
    <dbReference type="NCBI Taxonomy" id="39693"/>
    <lineage>
        <taxon>Bacteria</taxon>
        <taxon>Bacillati</taxon>
        <taxon>Actinomycetota</taxon>
        <taxon>Actinomycetes</taxon>
        <taxon>Mycobacteriales</taxon>
        <taxon>Mycobacteriaceae</taxon>
        <taxon>Mycolicibacterium</taxon>
    </lineage>
</organism>
<dbReference type="Proteomes" id="UP001558474">
    <property type="component" value="Unassembled WGS sequence"/>
</dbReference>
<evidence type="ECO:0000256" key="2">
    <source>
        <dbReference type="PROSITE-ProRule" id="PRU00236"/>
    </source>
</evidence>
<dbReference type="InterPro" id="IPR029035">
    <property type="entry name" value="DHS-like_NAD/FAD-binding_dom"/>
</dbReference>